<sequence>MGRPDDDSFLAALRDAVRLRDCLALALVPAIAVAAFTLPVARRESLAFAYRDPSLLTAYTAQFVHFDAAHLAANALGYPLVAGIGYALAALSGYRRLFGVAASTYLLAFPPALSWLNLALPRNAVGYGLSGLNMAFVGLLALVLVAYGGRLDDRISVRYAPGLFFAVVALIALIVPRAGTVTGIGAASVFVAAGYVVSARRSWPERPGTGRRRLDRAGWLDAGILGTVTLFGYQFVGFGSLATGSGIVNVYVHLLGFCLGFIVPYIALVLGVLGADRGFLSD</sequence>
<proteinExistence type="predicted"/>
<reference evidence="2 3" key="1">
    <citation type="journal article" date="2019" name="Int. J. Syst. Evol. Microbiol.">
        <title>The Global Catalogue of Microorganisms (GCM) 10K type strain sequencing project: providing services to taxonomists for standard genome sequencing and annotation.</title>
        <authorList>
            <consortium name="The Broad Institute Genomics Platform"/>
            <consortium name="The Broad Institute Genome Sequencing Center for Infectious Disease"/>
            <person name="Wu L."/>
            <person name="Ma J."/>
        </authorList>
    </citation>
    <scope>NUCLEOTIDE SEQUENCE [LARGE SCALE GENOMIC DNA]</scope>
    <source>
        <strain evidence="2 3">CGMCC 1.12285</strain>
    </source>
</reference>
<keyword evidence="1" id="KW-0472">Membrane</keyword>
<feature type="transmembrane region" description="Helical" evidence="1">
    <location>
        <begin position="250"/>
        <end position="273"/>
    </location>
</feature>
<gene>
    <name evidence="2" type="ORF">ACFR9S_09260</name>
</gene>
<accession>A0ABD6B6F5</accession>
<dbReference type="Proteomes" id="UP001597111">
    <property type="component" value="Unassembled WGS sequence"/>
</dbReference>
<dbReference type="EMBL" id="JBHUDH010000100">
    <property type="protein sequence ID" value="MFD1526484.1"/>
    <property type="molecule type" value="Genomic_DNA"/>
</dbReference>
<evidence type="ECO:0008006" key="4">
    <source>
        <dbReference type="Google" id="ProtNLM"/>
    </source>
</evidence>
<evidence type="ECO:0000313" key="3">
    <source>
        <dbReference type="Proteomes" id="UP001597111"/>
    </source>
</evidence>
<evidence type="ECO:0000313" key="2">
    <source>
        <dbReference type="EMBL" id="MFD1526484.1"/>
    </source>
</evidence>
<protein>
    <recommendedName>
        <fullName evidence="4">Rhomboid family protein</fullName>
    </recommendedName>
</protein>
<organism evidence="2 3">
    <name type="scientific">Halolamina salina</name>
    <dbReference type="NCBI Taxonomy" id="1220023"/>
    <lineage>
        <taxon>Archaea</taxon>
        <taxon>Methanobacteriati</taxon>
        <taxon>Methanobacteriota</taxon>
        <taxon>Stenosarchaea group</taxon>
        <taxon>Halobacteria</taxon>
        <taxon>Halobacteriales</taxon>
        <taxon>Haloferacaceae</taxon>
    </lineage>
</organism>
<feature type="transmembrane region" description="Helical" evidence="1">
    <location>
        <begin position="124"/>
        <end position="147"/>
    </location>
</feature>
<feature type="transmembrane region" description="Helical" evidence="1">
    <location>
        <begin position="71"/>
        <end position="91"/>
    </location>
</feature>
<dbReference type="AlphaFoldDB" id="A0ABD6B6F5"/>
<feature type="transmembrane region" description="Helical" evidence="1">
    <location>
        <begin position="98"/>
        <end position="118"/>
    </location>
</feature>
<keyword evidence="3" id="KW-1185">Reference proteome</keyword>
<name>A0ABD6B6F5_9EURY</name>
<keyword evidence="1" id="KW-0812">Transmembrane</keyword>
<feature type="transmembrane region" description="Helical" evidence="1">
    <location>
        <begin position="219"/>
        <end position="238"/>
    </location>
</feature>
<feature type="transmembrane region" description="Helical" evidence="1">
    <location>
        <begin position="159"/>
        <end position="175"/>
    </location>
</feature>
<feature type="transmembrane region" description="Helical" evidence="1">
    <location>
        <begin position="181"/>
        <end position="198"/>
    </location>
</feature>
<keyword evidence="1" id="KW-1133">Transmembrane helix</keyword>
<feature type="transmembrane region" description="Helical" evidence="1">
    <location>
        <begin position="22"/>
        <end position="41"/>
    </location>
</feature>
<comment type="caution">
    <text evidence="2">The sequence shown here is derived from an EMBL/GenBank/DDBJ whole genome shotgun (WGS) entry which is preliminary data.</text>
</comment>
<dbReference type="RefSeq" id="WP_379818481.1">
    <property type="nucleotide sequence ID" value="NZ_JBHUDH010000100.1"/>
</dbReference>
<evidence type="ECO:0000256" key="1">
    <source>
        <dbReference type="SAM" id="Phobius"/>
    </source>
</evidence>